<dbReference type="RefSeq" id="WP_061934844.1">
    <property type="nucleotide sequence ID" value="NZ_FNIT01000004.1"/>
</dbReference>
<keyword evidence="3" id="KW-1185">Reference proteome</keyword>
<keyword evidence="1" id="KW-0732">Signal</keyword>
<name>A0A1H0HDX5_9HYPH</name>
<organism evidence="2 3">
    <name type="scientific">Aureimonas jatrophae</name>
    <dbReference type="NCBI Taxonomy" id="1166073"/>
    <lineage>
        <taxon>Bacteria</taxon>
        <taxon>Pseudomonadati</taxon>
        <taxon>Pseudomonadota</taxon>
        <taxon>Alphaproteobacteria</taxon>
        <taxon>Hyphomicrobiales</taxon>
        <taxon>Aurantimonadaceae</taxon>
        <taxon>Aureimonas</taxon>
    </lineage>
</organism>
<evidence type="ECO:0000313" key="3">
    <source>
        <dbReference type="Proteomes" id="UP000198793"/>
    </source>
</evidence>
<evidence type="ECO:0000256" key="1">
    <source>
        <dbReference type="SAM" id="SignalP"/>
    </source>
</evidence>
<dbReference type="OrthoDB" id="7917105at2"/>
<proteinExistence type="predicted"/>
<dbReference type="STRING" id="1166073.SAMN05192530_10440"/>
<feature type="signal peptide" evidence="1">
    <location>
        <begin position="1"/>
        <end position="21"/>
    </location>
</feature>
<dbReference type="AlphaFoldDB" id="A0A1H0HDX5"/>
<sequence>MKFAALALVLLASLFASLAHGAATVPGCAETVVVGVGTDTGDAAPADGTDGNDMPDDVHCGFGLVGNVHPEIGSPWFSAARIGTVPADLLLGRDRMPDERPPDRTRT</sequence>
<accession>A0A1H0HDX5</accession>
<reference evidence="2 3" key="1">
    <citation type="submission" date="2016-10" db="EMBL/GenBank/DDBJ databases">
        <authorList>
            <person name="de Groot N.N."/>
        </authorList>
    </citation>
    <scope>NUCLEOTIDE SEQUENCE [LARGE SCALE GENOMIC DNA]</scope>
    <source>
        <strain evidence="3">L7-484,KACC 16230,DSM 25025</strain>
    </source>
</reference>
<dbReference type="Proteomes" id="UP000198793">
    <property type="component" value="Unassembled WGS sequence"/>
</dbReference>
<evidence type="ECO:0000313" key="2">
    <source>
        <dbReference type="EMBL" id="SDO17051.1"/>
    </source>
</evidence>
<feature type="chain" id="PRO_5011569584" evidence="1">
    <location>
        <begin position="22"/>
        <end position="107"/>
    </location>
</feature>
<protein>
    <submittedName>
        <fullName evidence="2">Uncharacterized protein</fullName>
    </submittedName>
</protein>
<gene>
    <name evidence="2" type="ORF">SAMN05192530_10440</name>
</gene>
<dbReference type="EMBL" id="FNIT01000004">
    <property type="protein sequence ID" value="SDO17051.1"/>
    <property type="molecule type" value="Genomic_DNA"/>
</dbReference>